<dbReference type="PRINTS" id="PR02022">
    <property type="entry name" value="AQUAPORIN10M"/>
</dbReference>
<dbReference type="Gene3D" id="1.20.1080.10">
    <property type="entry name" value="Glycerol uptake facilitator protein"/>
    <property type="match status" value="1"/>
</dbReference>
<comment type="catalytic activity">
    <reaction evidence="7">
        <text>urea(in) = urea(out)</text>
        <dbReference type="Rhea" id="RHEA:32799"/>
        <dbReference type="ChEBI" id="CHEBI:16199"/>
    </reaction>
</comment>
<dbReference type="AlphaFoldDB" id="A0A6J0V0I8"/>
<evidence type="ECO:0000256" key="5">
    <source>
        <dbReference type="ARBA" id="ARBA00022989"/>
    </source>
</evidence>
<name>A0A6J0V0I8_9SAUR</name>
<dbReference type="Proteomes" id="UP001652642">
    <property type="component" value="Chromosome 15"/>
</dbReference>
<dbReference type="PROSITE" id="PS00221">
    <property type="entry name" value="MIP"/>
    <property type="match status" value="1"/>
</dbReference>
<feature type="transmembrane region" description="Helical" evidence="12">
    <location>
        <begin position="194"/>
        <end position="218"/>
    </location>
</feature>
<dbReference type="PANTHER" id="PTHR43829:SF13">
    <property type="entry name" value="AQUAPORIN-10"/>
    <property type="match status" value="1"/>
</dbReference>
<feature type="region of interest" description="Disordered" evidence="11">
    <location>
        <begin position="271"/>
        <end position="301"/>
    </location>
</feature>
<dbReference type="NCBIfam" id="TIGR00861">
    <property type="entry name" value="MIP"/>
    <property type="match status" value="1"/>
</dbReference>
<sequence length="315" mass="33571">MCSLTIRDSSPHSLDRPAGLFAGISPPPFLFVFSLLQLITLSGAAQSVTSEGAKGGYFSSALAGGIAVMMAIHISGGVSGGHLNPAFSLAMCLLDQCPWWKLPIFSLFQMAGAFLGAGAVYALYYDAIHSFSNGTLAVTGPRETASIFATYPAPYLSLRNGFLDQVLGTAVLILSILAIIDARNKRIPPGLEPLAVGFLVLALGLAMGVNCGCAINPARDLGPRLFTYVAGWGPEVFWAGNCWWWVPVVAPMIGAATGVAVYELGVEFHHPPTQEEEEKEAEVSRTEKDRQGGEKDMEIPVFTVNTYKNPWTDAS</sequence>
<evidence type="ECO:0000256" key="9">
    <source>
        <dbReference type="ARBA" id="ARBA00049405"/>
    </source>
</evidence>
<dbReference type="KEGG" id="pvt:110088457"/>
<keyword evidence="5 12" id="KW-1133">Transmembrane helix</keyword>
<feature type="compositionally biased region" description="Basic and acidic residues" evidence="11">
    <location>
        <begin position="281"/>
        <end position="298"/>
    </location>
</feature>
<dbReference type="CDD" id="cd00333">
    <property type="entry name" value="MIP"/>
    <property type="match status" value="1"/>
</dbReference>
<protein>
    <submittedName>
        <fullName evidence="14">Aquaporin-10 isoform X2</fullName>
    </submittedName>
</protein>
<evidence type="ECO:0000313" key="13">
    <source>
        <dbReference type="Proteomes" id="UP001652642"/>
    </source>
</evidence>
<keyword evidence="6 12" id="KW-0472">Membrane</keyword>
<proteinExistence type="inferred from homology"/>
<dbReference type="OrthoDB" id="3222at2759"/>
<comment type="similarity">
    <text evidence="2 10">Belongs to the MIP/aquaporin (TC 1.A.8) family.</text>
</comment>
<keyword evidence="3 10" id="KW-0813">Transport</keyword>
<dbReference type="GO" id="GO:0015204">
    <property type="term" value="F:urea transmembrane transporter activity"/>
    <property type="evidence" value="ECO:0007669"/>
    <property type="project" value="TreeGrafter"/>
</dbReference>
<dbReference type="PRINTS" id="PR00783">
    <property type="entry name" value="MINTRINSICP"/>
</dbReference>
<gene>
    <name evidence="14" type="primary">LOC110088487</name>
</gene>
<feature type="transmembrane region" description="Helical" evidence="12">
    <location>
        <begin position="99"/>
        <end position="124"/>
    </location>
</feature>
<evidence type="ECO:0000256" key="4">
    <source>
        <dbReference type="ARBA" id="ARBA00022692"/>
    </source>
</evidence>
<evidence type="ECO:0000256" key="1">
    <source>
        <dbReference type="ARBA" id="ARBA00004141"/>
    </source>
</evidence>
<dbReference type="GO" id="GO:0016323">
    <property type="term" value="C:basolateral plasma membrane"/>
    <property type="evidence" value="ECO:0007669"/>
    <property type="project" value="TreeGrafter"/>
</dbReference>
<reference evidence="14" key="1">
    <citation type="submission" date="2025-08" db="UniProtKB">
        <authorList>
            <consortium name="RefSeq"/>
        </authorList>
    </citation>
    <scope>IDENTIFICATION</scope>
</reference>
<dbReference type="RefSeq" id="XP_020666412.2">
    <property type="nucleotide sequence ID" value="XM_020810753.2"/>
</dbReference>
<evidence type="ECO:0000256" key="8">
    <source>
        <dbReference type="ARBA" id="ARBA00034651"/>
    </source>
</evidence>
<dbReference type="InParanoid" id="A0A6J0V0I8"/>
<dbReference type="InterPro" id="IPR050363">
    <property type="entry name" value="MIP/Aquaporin"/>
</dbReference>
<dbReference type="GO" id="GO:0015254">
    <property type="term" value="F:glycerol channel activity"/>
    <property type="evidence" value="ECO:0007669"/>
    <property type="project" value="TreeGrafter"/>
</dbReference>
<keyword evidence="4 10" id="KW-0812">Transmembrane</keyword>
<keyword evidence="13" id="KW-1185">Reference proteome</keyword>
<evidence type="ECO:0000256" key="7">
    <source>
        <dbReference type="ARBA" id="ARBA00033993"/>
    </source>
</evidence>
<dbReference type="InterPro" id="IPR000425">
    <property type="entry name" value="MIP"/>
</dbReference>
<dbReference type="SUPFAM" id="SSF81338">
    <property type="entry name" value="Aquaporin-like"/>
    <property type="match status" value="1"/>
</dbReference>
<evidence type="ECO:0000256" key="6">
    <source>
        <dbReference type="ARBA" id="ARBA00023136"/>
    </source>
</evidence>
<comment type="catalytic activity">
    <reaction evidence="8">
        <text>H2O(in) = H2O(out)</text>
        <dbReference type="Rhea" id="RHEA:29667"/>
        <dbReference type="ChEBI" id="CHEBI:15377"/>
    </reaction>
</comment>
<evidence type="ECO:0000256" key="10">
    <source>
        <dbReference type="RuleBase" id="RU000477"/>
    </source>
</evidence>
<evidence type="ECO:0000313" key="14">
    <source>
        <dbReference type="RefSeq" id="XP_020666412.2"/>
    </source>
</evidence>
<evidence type="ECO:0000256" key="11">
    <source>
        <dbReference type="SAM" id="MobiDB-lite"/>
    </source>
</evidence>
<comment type="subcellular location">
    <subcellularLocation>
        <location evidence="1">Membrane</location>
        <topology evidence="1">Multi-pass membrane protein</topology>
    </subcellularLocation>
</comment>
<evidence type="ECO:0000256" key="2">
    <source>
        <dbReference type="ARBA" id="ARBA00006175"/>
    </source>
</evidence>
<accession>A0A6J0V0I8</accession>
<dbReference type="PANTHER" id="PTHR43829">
    <property type="entry name" value="AQUAPORIN OR AQUAGLYCEROPORIN RELATED"/>
    <property type="match status" value="1"/>
</dbReference>
<feature type="transmembrane region" description="Helical" evidence="12">
    <location>
        <begin position="162"/>
        <end position="182"/>
    </location>
</feature>
<dbReference type="InterPro" id="IPR022357">
    <property type="entry name" value="MIP_CS"/>
</dbReference>
<comment type="catalytic activity">
    <reaction evidence="9">
        <text>glycerol(in) = glycerol(out)</text>
        <dbReference type="Rhea" id="RHEA:29675"/>
        <dbReference type="ChEBI" id="CHEBI:17754"/>
    </reaction>
</comment>
<organism evidence="13 14">
    <name type="scientific">Pogona vitticeps</name>
    <name type="common">central bearded dragon</name>
    <dbReference type="NCBI Taxonomy" id="103695"/>
    <lineage>
        <taxon>Eukaryota</taxon>
        <taxon>Metazoa</taxon>
        <taxon>Chordata</taxon>
        <taxon>Craniata</taxon>
        <taxon>Vertebrata</taxon>
        <taxon>Euteleostomi</taxon>
        <taxon>Lepidosauria</taxon>
        <taxon>Squamata</taxon>
        <taxon>Bifurcata</taxon>
        <taxon>Unidentata</taxon>
        <taxon>Episquamata</taxon>
        <taxon>Toxicofera</taxon>
        <taxon>Iguania</taxon>
        <taxon>Acrodonta</taxon>
        <taxon>Agamidae</taxon>
        <taxon>Amphibolurinae</taxon>
        <taxon>Pogona</taxon>
    </lineage>
</organism>
<evidence type="ECO:0000256" key="12">
    <source>
        <dbReference type="SAM" id="Phobius"/>
    </source>
</evidence>
<feature type="transmembrane region" description="Helical" evidence="12">
    <location>
        <begin position="57"/>
        <end position="78"/>
    </location>
</feature>
<dbReference type="GeneID" id="110088487"/>
<dbReference type="InterPro" id="IPR026252">
    <property type="entry name" value="Aquaporin_10"/>
</dbReference>
<evidence type="ECO:0000256" key="3">
    <source>
        <dbReference type="ARBA" id="ARBA00022448"/>
    </source>
</evidence>
<dbReference type="InterPro" id="IPR023271">
    <property type="entry name" value="Aquaporin-like"/>
</dbReference>
<dbReference type="GO" id="GO:0015250">
    <property type="term" value="F:water channel activity"/>
    <property type="evidence" value="ECO:0007669"/>
    <property type="project" value="TreeGrafter"/>
</dbReference>
<feature type="transmembrane region" description="Helical" evidence="12">
    <location>
        <begin position="243"/>
        <end position="262"/>
    </location>
</feature>
<dbReference type="Pfam" id="PF00230">
    <property type="entry name" value="MIP"/>
    <property type="match status" value="1"/>
</dbReference>
<feature type="transmembrane region" description="Helical" evidence="12">
    <location>
        <begin position="20"/>
        <end position="45"/>
    </location>
</feature>